<gene>
    <name evidence="2" type="ORF">BI344_14045</name>
</gene>
<dbReference type="RefSeq" id="WP_071112280.1">
    <property type="nucleotide sequence ID" value="NZ_MKCT01000010.1"/>
</dbReference>
<evidence type="ECO:0000313" key="3">
    <source>
        <dbReference type="Proteomes" id="UP000180280"/>
    </source>
</evidence>
<protein>
    <submittedName>
        <fullName evidence="2">Uncharacterized protein</fullName>
    </submittedName>
</protein>
<keyword evidence="3" id="KW-1185">Reference proteome</keyword>
<proteinExistence type="predicted"/>
<comment type="caution">
    <text evidence="2">The sequence shown here is derived from an EMBL/GenBank/DDBJ whole genome shotgun (WGS) entry which is preliminary data.</text>
</comment>
<reference evidence="2 3" key="1">
    <citation type="submission" date="2016-09" db="EMBL/GenBank/DDBJ databases">
        <title>Chromobacterium muskegensis sp. nov., an insecticidal bacterium isolated from Sphagnum bogs.</title>
        <authorList>
            <person name="Sparks M.E."/>
            <person name="Blackburn M.B."/>
            <person name="Gundersen-Rindal D.E."/>
            <person name="Mitchell A."/>
            <person name="Farrar R."/>
            <person name="Kuhar D."/>
        </authorList>
    </citation>
    <scope>NUCLEOTIDE SEQUENCE [LARGE SCALE GENOMIC DNA]</scope>
    <source>
        <strain evidence="2 3">14B-1</strain>
    </source>
</reference>
<evidence type="ECO:0000313" key="2">
    <source>
        <dbReference type="EMBL" id="OHX20788.1"/>
    </source>
</evidence>
<organism evidence="2 3">
    <name type="scientific">Chromobacterium sphagni</name>
    <dbReference type="NCBI Taxonomy" id="1903179"/>
    <lineage>
        <taxon>Bacteria</taxon>
        <taxon>Pseudomonadati</taxon>
        <taxon>Pseudomonadota</taxon>
        <taxon>Betaproteobacteria</taxon>
        <taxon>Neisseriales</taxon>
        <taxon>Chromobacteriaceae</taxon>
        <taxon>Chromobacterium</taxon>
    </lineage>
</organism>
<dbReference type="Proteomes" id="UP000180280">
    <property type="component" value="Unassembled WGS sequence"/>
</dbReference>
<dbReference type="EMBL" id="MKCT01000010">
    <property type="protein sequence ID" value="OHX20788.1"/>
    <property type="molecule type" value="Genomic_DNA"/>
</dbReference>
<feature type="region of interest" description="Disordered" evidence="1">
    <location>
        <begin position="87"/>
        <end position="113"/>
    </location>
</feature>
<name>A0ABX3CF73_9NEIS</name>
<evidence type="ECO:0000256" key="1">
    <source>
        <dbReference type="SAM" id="MobiDB-lite"/>
    </source>
</evidence>
<accession>A0ABX3CF73</accession>
<sequence>MGGHEAKRRDMPLQVARDSEPAINRYGEAGQKRVFGVVEQASGQLAMTRPHEWQISRKAPGLDVEGSAASPWTRVNNSTEIAVPRWGRLPTNTASPWPMRCERPSRPMATTSG</sequence>